<evidence type="ECO:0000256" key="4">
    <source>
        <dbReference type="PROSITE-ProRule" id="PRU00335"/>
    </source>
</evidence>
<feature type="DNA-binding region" description="H-T-H motif" evidence="4">
    <location>
        <begin position="56"/>
        <end position="75"/>
    </location>
</feature>
<dbReference type="InterPro" id="IPR050109">
    <property type="entry name" value="HTH-type_TetR-like_transc_reg"/>
</dbReference>
<reference evidence="6 7" key="1">
    <citation type="submission" date="2020-04" db="EMBL/GenBank/DDBJ databases">
        <title>MicrobeNet Type strains.</title>
        <authorList>
            <person name="Nicholson A.C."/>
        </authorList>
    </citation>
    <scope>NUCLEOTIDE SEQUENCE [LARGE SCALE GENOMIC DNA]</scope>
    <source>
        <strain evidence="6 7">ATCC 23612</strain>
    </source>
</reference>
<dbReference type="Pfam" id="PF00440">
    <property type="entry name" value="TetR_N"/>
    <property type="match status" value="1"/>
</dbReference>
<dbReference type="AlphaFoldDB" id="A0A7X6MI88"/>
<dbReference type="PANTHER" id="PTHR30055">
    <property type="entry name" value="HTH-TYPE TRANSCRIPTIONAL REGULATOR RUTR"/>
    <property type="match status" value="1"/>
</dbReference>
<keyword evidence="3" id="KW-0804">Transcription</keyword>
<sequence>MTAEQQGTNRMEREVELLWGLRQPEPRRGPKPRLSREGVVAAAVAIADAEGLEAVSMQRVAKELGYTTMSLYRYVDSKEDMLALMSDAVLEGDPPPPREDGDWRSGVEEWVRESVAMYRRHPWGVYLTLNGPPSGPNGLRWMESGLREISRSGLEMGWSLQMLTMLSAILRETVRIELDMSRAARAAGSTMADTVRDYSRGLRRVVTEEEFPTITRLLREGVMEELPDTEEENTGGPTEDLDFSIRRVLDGIDVYVERQRAAGERGSAPGAGE</sequence>
<evidence type="ECO:0000313" key="6">
    <source>
        <dbReference type="EMBL" id="NKZ01238.1"/>
    </source>
</evidence>
<dbReference type="GO" id="GO:0003700">
    <property type="term" value="F:DNA-binding transcription factor activity"/>
    <property type="evidence" value="ECO:0007669"/>
    <property type="project" value="TreeGrafter"/>
</dbReference>
<name>A0A7X6MI88_9ACTN</name>
<keyword evidence="1" id="KW-0805">Transcription regulation</keyword>
<accession>A0A7X6MI88</accession>
<dbReference type="InterPro" id="IPR001647">
    <property type="entry name" value="HTH_TetR"/>
</dbReference>
<dbReference type="GO" id="GO:0000976">
    <property type="term" value="F:transcription cis-regulatory region binding"/>
    <property type="evidence" value="ECO:0007669"/>
    <property type="project" value="TreeGrafter"/>
</dbReference>
<dbReference type="SUPFAM" id="SSF46689">
    <property type="entry name" value="Homeodomain-like"/>
    <property type="match status" value="1"/>
</dbReference>
<dbReference type="SUPFAM" id="SSF48498">
    <property type="entry name" value="Tetracyclin repressor-like, C-terminal domain"/>
    <property type="match status" value="1"/>
</dbReference>
<comment type="caution">
    <text evidence="6">The sequence shown here is derived from an EMBL/GenBank/DDBJ whole genome shotgun (WGS) entry which is preliminary data.</text>
</comment>
<dbReference type="InterPro" id="IPR036271">
    <property type="entry name" value="Tet_transcr_reg_TetR-rel_C_sf"/>
</dbReference>
<evidence type="ECO:0000256" key="1">
    <source>
        <dbReference type="ARBA" id="ARBA00023015"/>
    </source>
</evidence>
<dbReference type="EMBL" id="JAAXPG010000033">
    <property type="protein sequence ID" value="NKZ01238.1"/>
    <property type="molecule type" value="Genomic_DNA"/>
</dbReference>
<dbReference type="GO" id="GO:0045892">
    <property type="term" value="P:negative regulation of DNA-templated transcription"/>
    <property type="evidence" value="ECO:0007669"/>
    <property type="project" value="InterPro"/>
</dbReference>
<evidence type="ECO:0000313" key="7">
    <source>
        <dbReference type="Proteomes" id="UP000553209"/>
    </source>
</evidence>
<gene>
    <name evidence="6" type="ORF">HGB44_26725</name>
</gene>
<keyword evidence="2 4" id="KW-0238">DNA-binding</keyword>
<dbReference type="PROSITE" id="PS50977">
    <property type="entry name" value="HTH_TETR_2"/>
    <property type="match status" value="1"/>
</dbReference>
<dbReference type="Gene3D" id="1.10.357.10">
    <property type="entry name" value="Tetracycline Repressor, domain 2"/>
    <property type="match status" value="1"/>
</dbReference>
<keyword evidence="7" id="KW-1185">Reference proteome</keyword>
<dbReference type="InterPro" id="IPR009057">
    <property type="entry name" value="Homeodomain-like_sf"/>
</dbReference>
<evidence type="ECO:0000256" key="2">
    <source>
        <dbReference type="ARBA" id="ARBA00023125"/>
    </source>
</evidence>
<dbReference type="Gene3D" id="1.10.10.60">
    <property type="entry name" value="Homeodomain-like"/>
    <property type="match status" value="1"/>
</dbReference>
<protein>
    <submittedName>
        <fullName evidence="6">TetR/AcrR family transcriptional regulator</fullName>
    </submittedName>
</protein>
<dbReference type="InterPro" id="IPR004111">
    <property type="entry name" value="Repressor_TetR_C"/>
</dbReference>
<proteinExistence type="predicted"/>
<organism evidence="6 7">
    <name type="scientific">Nocardiopsis alborubida</name>
    <dbReference type="NCBI Taxonomy" id="146802"/>
    <lineage>
        <taxon>Bacteria</taxon>
        <taxon>Bacillati</taxon>
        <taxon>Actinomycetota</taxon>
        <taxon>Actinomycetes</taxon>
        <taxon>Streptosporangiales</taxon>
        <taxon>Nocardiopsidaceae</taxon>
        <taxon>Nocardiopsis</taxon>
    </lineage>
</organism>
<dbReference type="PANTHER" id="PTHR30055:SF151">
    <property type="entry name" value="TRANSCRIPTIONAL REGULATORY PROTEIN"/>
    <property type="match status" value="1"/>
</dbReference>
<evidence type="ECO:0000256" key="3">
    <source>
        <dbReference type="ARBA" id="ARBA00023163"/>
    </source>
</evidence>
<dbReference type="Pfam" id="PF02909">
    <property type="entry name" value="TetR_C_1"/>
    <property type="match status" value="1"/>
</dbReference>
<feature type="domain" description="HTH tetR-type" evidence="5">
    <location>
        <begin position="33"/>
        <end position="93"/>
    </location>
</feature>
<dbReference type="Proteomes" id="UP000553209">
    <property type="component" value="Unassembled WGS sequence"/>
</dbReference>
<dbReference type="RefSeq" id="WP_061082500.1">
    <property type="nucleotide sequence ID" value="NZ_JAAXPG010000033.1"/>
</dbReference>
<evidence type="ECO:0000259" key="5">
    <source>
        <dbReference type="PROSITE" id="PS50977"/>
    </source>
</evidence>